<dbReference type="Proteomes" id="UP000076021">
    <property type="component" value="Chromosome"/>
</dbReference>
<reference evidence="1 2" key="1">
    <citation type="journal article" date="2016" name="Genome Announc.">
        <title>Whole-Genome Sequence of Rummeliibacillus stabekisii Strain PP9 Isolated from Antarctic Soil.</title>
        <authorList>
            <person name="da Mota F.F."/>
            <person name="Vollu R.E."/>
            <person name="Jurelevicius D."/>
            <person name="Seldin L."/>
        </authorList>
    </citation>
    <scope>NUCLEOTIDE SEQUENCE [LARGE SCALE GENOMIC DNA]</scope>
    <source>
        <strain evidence="1 2">PP9</strain>
    </source>
</reference>
<protein>
    <submittedName>
        <fullName evidence="1">Uncharacterized protein</fullName>
    </submittedName>
</protein>
<dbReference type="OrthoDB" id="2936090at2"/>
<keyword evidence="2" id="KW-1185">Reference proteome</keyword>
<reference evidence="2" key="2">
    <citation type="submission" date="2016-03" db="EMBL/GenBank/DDBJ databases">
        <authorList>
            <person name="Ploux O."/>
        </authorList>
    </citation>
    <scope>NUCLEOTIDE SEQUENCE [LARGE SCALE GENOMIC DNA]</scope>
    <source>
        <strain evidence="2">PP9</strain>
    </source>
</reference>
<sequence>MEKIKISQQVASAIKAYFNNSNTETERAAKISLLDAHANRLNNPNVSRWAEVNEDCAALDQLNLYELSEILVRGYEVIKTPEEIVMEIYNAPSGSYSFEHQKGVQKGIALMAQAYNIPLEGVSFE</sequence>
<dbReference type="EMBL" id="CP014806">
    <property type="protein sequence ID" value="AMW99331.1"/>
    <property type="molecule type" value="Genomic_DNA"/>
</dbReference>
<dbReference type="STRING" id="241244.ATY39_07550"/>
<evidence type="ECO:0000313" key="1">
    <source>
        <dbReference type="EMBL" id="AMW99331.1"/>
    </source>
</evidence>
<organism evidence="1 2">
    <name type="scientific">Rummeliibacillus stabekisii</name>
    <dbReference type="NCBI Taxonomy" id="241244"/>
    <lineage>
        <taxon>Bacteria</taxon>
        <taxon>Bacillati</taxon>
        <taxon>Bacillota</taxon>
        <taxon>Bacilli</taxon>
        <taxon>Bacillales</taxon>
        <taxon>Caryophanaceae</taxon>
        <taxon>Rummeliibacillus</taxon>
    </lineage>
</organism>
<dbReference type="AlphaFoldDB" id="A0A143HDK3"/>
<evidence type="ECO:0000313" key="2">
    <source>
        <dbReference type="Proteomes" id="UP000076021"/>
    </source>
</evidence>
<name>A0A143HDK3_9BACL</name>
<proteinExistence type="predicted"/>
<accession>A0A143HDK3</accession>
<dbReference type="KEGG" id="rst:ATY39_07550"/>
<gene>
    <name evidence="1" type="ORF">ATY39_07550</name>
</gene>
<dbReference type="RefSeq" id="WP_066788036.1">
    <property type="nucleotide sequence ID" value="NZ_CP014806.1"/>
</dbReference>